<reference evidence="1 2" key="1">
    <citation type="journal article" date="2013" name="BMC Genomics">
        <title>Comparative genomics of parasitic silkworm microsporidia reveal an association between genome expansion and host adaptation.</title>
        <authorList>
            <person name="Pan G."/>
            <person name="Xu J."/>
            <person name="Li T."/>
            <person name="Xia Q."/>
            <person name="Liu S.L."/>
            <person name="Zhang G."/>
            <person name="Li S."/>
            <person name="Li C."/>
            <person name="Liu H."/>
            <person name="Yang L."/>
            <person name="Liu T."/>
            <person name="Zhang X."/>
            <person name="Wu Z."/>
            <person name="Fan W."/>
            <person name="Dang X."/>
            <person name="Xiang H."/>
            <person name="Tao M."/>
            <person name="Li Y."/>
            <person name="Hu J."/>
            <person name="Li Z."/>
            <person name="Lin L."/>
            <person name="Luo J."/>
            <person name="Geng L."/>
            <person name="Wang L."/>
            <person name="Long M."/>
            <person name="Wan Y."/>
            <person name="He N."/>
            <person name="Zhang Z."/>
            <person name="Lu C."/>
            <person name="Keeling P.J."/>
            <person name="Wang J."/>
            <person name="Xiang Z."/>
            <person name="Zhou Z."/>
        </authorList>
    </citation>
    <scope>NUCLEOTIDE SEQUENCE [LARGE SCALE GENOMIC DNA]</scope>
    <source>
        <strain evidence="2">CQ1 / CVCC 102059</strain>
    </source>
</reference>
<dbReference type="VEuPathDB" id="MicrosporidiaDB:NBO_404g0001"/>
<dbReference type="AlphaFoldDB" id="R0MID5"/>
<organism evidence="1 2">
    <name type="scientific">Nosema bombycis (strain CQ1 / CVCC 102059)</name>
    <name type="common">Microsporidian parasite</name>
    <name type="synonym">Pebrine of silkworm</name>
    <dbReference type="NCBI Taxonomy" id="578461"/>
    <lineage>
        <taxon>Eukaryota</taxon>
        <taxon>Fungi</taxon>
        <taxon>Fungi incertae sedis</taxon>
        <taxon>Microsporidia</taxon>
        <taxon>Nosematidae</taxon>
        <taxon>Nosema</taxon>
    </lineage>
</organism>
<sequence>MEESLMAAKMYHNRVGFFVYLSKSIDFIEDFLPYFKMKKNYENVIKLPEMIKLVLSDILNLEVLLPVIKKLIEREEIITKALHYKYIKKNLYELEKHCCYFKKCFERYWSIFTFYLQFYNNMKFQPDDLLIKLKNKRKVVLIINETGFRKQSSLYNDVYVFFKDLHKCLENESICLRLLFKDLDNIYMTTEKIIYRSELIKGN</sequence>
<keyword evidence="2" id="KW-1185">Reference proteome</keyword>
<name>R0MID5_NOSB1</name>
<dbReference type="EMBL" id="KB909312">
    <property type="protein sequence ID" value="EOB12573.1"/>
    <property type="molecule type" value="Genomic_DNA"/>
</dbReference>
<evidence type="ECO:0000313" key="2">
    <source>
        <dbReference type="Proteomes" id="UP000016927"/>
    </source>
</evidence>
<accession>R0MID5</accession>
<evidence type="ECO:0000313" key="1">
    <source>
        <dbReference type="EMBL" id="EOB12573.1"/>
    </source>
</evidence>
<gene>
    <name evidence="1" type="ORF">NBO_404g0001</name>
</gene>
<dbReference type="HOGENOM" id="CLU_1349296_0_0_1"/>
<protein>
    <submittedName>
        <fullName evidence="1">Uncharacterized protein</fullName>
    </submittedName>
</protein>
<dbReference type="Proteomes" id="UP000016927">
    <property type="component" value="Unassembled WGS sequence"/>
</dbReference>
<proteinExistence type="predicted"/>